<name>A0A415N0Z6_9FIRM</name>
<organism evidence="1 2">
    <name type="scientific">Dorea formicigenerans</name>
    <dbReference type="NCBI Taxonomy" id="39486"/>
    <lineage>
        <taxon>Bacteria</taxon>
        <taxon>Bacillati</taxon>
        <taxon>Bacillota</taxon>
        <taxon>Clostridia</taxon>
        <taxon>Lachnospirales</taxon>
        <taxon>Lachnospiraceae</taxon>
        <taxon>Dorea</taxon>
    </lineage>
</organism>
<protein>
    <submittedName>
        <fullName evidence="1">Toxin-antitoxin system, antitoxin component, Xre family protein</fullName>
    </submittedName>
</protein>
<evidence type="ECO:0000313" key="2">
    <source>
        <dbReference type="Proteomes" id="UP000283325"/>
    </source>
</evidence>
<comment type="caution">
    <text evidence="1">The sequence shown here is derived from an EMBL/GenBank/DDBJ whole genome shotgun (WGS) entry which is preliminary data.</text>
</comment>
<accession>A0A415N0Z6</accession>
<dbReference type="AlphaFoldDB" id="A0A415N0Z6"/>
<dbReference type="Proteomes" id="UP000283325">
    <property type="component" value="Unassembled WGS sequence"/>
</dbReference>
<gene>
    <name evidence="1" type="ORF">DWZ98_05875</name>
</gene>
<reference evidence="1 2" key="1">
    <citation type="submission" date="2018-08" db="EMBL/GenBank/DDBJ databases">
        <title>A genome reference for cultivated species of the human gut microbiota.</title>
        <authorList>
            <person name="Zou Y."/>
            <person name="Xue W."/>
            <person name="Luo G."/>
        </authorList>
    </citation>
    <scope>NUCLEOTIDE SEQUENCE [LARGE SCALE GENOMIC DNA]</scope>
    <source>
        <strain evidence="1 2">AF36-1BH</strain>
    </source>
</reference>
<dbReference type="RefSeq" id="WP_055163231.1">
    <property type="nucleotide sequence ID" value="NZ_QRPD01000004.1"/>
</dbReference>
<evidence type="ECO:0000313" key="1">
    <source>
        <dbReference type="EMBL" id="RHL88554.1"/>
    </source>
</evidence>
<sequence>MTNTTLLRQKIDESGYKLQFLAEKCGLTYYGLMKKVNNETEFKASEIKVLKELLKLTNEEANKIFFA</sequence>
<proteinExistence type="predicted"/>
<dbReference type="EMBL" id="QRPD01000004">
    <property type="protein sequence ID" value="RHL88554.1"/>
    <property type="molecule type" value="Genomic_DNA"/>
</dbReference>